<proteinExistence type="predicted"/>
<reference evidence="1 2" key="1">
    <citation type="submission" date="2023-07" db="EMBL/GenBank/DDBJ databases">
        <title>Novel Shewanella species isolated from Baltic Sea sediments.</title>
        <authorList>
            <person name="Martin-Rodriguez A.J."/>
        </authorList>
    </citation>
    <scope>NUCLEOTIDE SEQUENCE [LARGE SCALE GENOMIC DNA]</scope>
    <source>
        <strain evidence="1 2">SP2S1-2</strain>
    </source>
</reference>
<dbReference type="SUPFAM" id="SSF53850">
    <property type="entry name" value="Periplasmic binding protein-like II"/>
    <property type="match status" value="1"/>
</dbReference>
<evidence type="ECO:0000313" key="1">
    <source>
        <dbReference type="EMBL" id="MDT3282960.1"/>
    </source>
</evidence>
<organism evidence="1 2">
    <name type="scientific">Shewanella scandinavica</name>
    <dbReference type="NCBI Taxonomy" id="3063538"/>
    <lineage>
        <taxon>Bacteria</taxon>
        <taxon>Pseudomonadati</taxon>
        <taxon>Pseudomonadota</taxon>
        <taxon>Gammaproteobacteria</taxon>
        <taxon>Alteromonadales</taxon>
        <taxon>Shewanellaceae</taxon>
        <taxon>Shewanella</taxon>
    </lineage>
</organism>
<dbReference type="RefSeq" id="WP_311901151.1">
    <property type="nucleotide sequence ID" value="NZ_JAUOES010000050.1"/>
</dbReference>
<gene>
    <name evidence="1" type="ORF">Q4Q50_22000</name>
</gene>
<sequence>MYNLQIVRIFLSVILLMGLTSIPITYANDQFIINRSESNHDDRYKYTYDLLQLVIDATKADFGQASLEVSDVIMSRNRILRELQDGQNINVIAEASSLEWNTKLIPIKIPIRKGIQGFRVFIIQKKNVKSLAQITSIMQLTSLKTGSGSQWSTKVAMQQAGFEVIESVQYDSLFNMLSKGRFVTFGRGVNEAYQELKQFNLQYPNLVIDENILLHIPLATYFYVSPNKPHLAQRIEVGLRRIINNGEFEKLFYKRHCDFLIKSKMNQRLIFKIDNPLISEAEMTSIVGKDFLLNPKDDFSILCKKITDNDV</sequence>
<dbReference type="Gene3D" id="3.40.190.10">
    <property type="entry name" value="Periplasmic binding protein-like II"/>
    <property type="match status" value="2"/>
</dbReference>
<comment type="caution">
    <text evidence="1">The sequence shown here is derived from an EMBL/GenBank/DDBJ whole genome shotgun (WGS) entry which is preliminary data.</text>
</comment>
<name>A0ABU3G5P3_9GAMM</name>
<dbReference type="Proteomes" id="UP001249505">
    <property type="component" value="Unassembled WGS sequence"/>
</dbReference>
<protein>
    <recommendedName>
        <fullName evidence="3">Solute-binding protein family 3/N-terminal domain-containing protein</fullName>
    </recommendedName>
</protein>
<keyword evidence="2" id="KW-1185">Reference proteome</keyword>
<accession>A0ABU3G5P3</accession>
<dbReference type="EMBL" id="JAUOES010000050">
    <property type="protein sequence ID" value="MDT3282960.1"/>
    <property type="molecule type" value="Genomic_DNA"/>
</dbReference>
<evidence type="ECO:0000313" key="2">
    <source>
        <dbReference type="Proteomes" id="UP001249505"/>
    </source>
</evidence>
<evidence type="ECO:0008006" key="3">
    <source>
        <dbReference type="Google" id="ProtNLM"/>
    </source>
</evidence>